<keyword evidence="1" id="KW-0472">Membrane</keyword>
<reference evidence="2 3" key="1">
    <citation type="submission" date="2024-02" db="EMBL/GenBank/DDBJ databases">
        <title>A novel Gemmatimonadota bacterium.</title>
        <authorList>
            <person name="Du Z.-J."/>
            <person name="Ye Y.-Q."/>
        </authorList>
    </citation>
    <scope>NUCLEOTIDE SEQUENCE [LARGE SCALE GENOMIC DNA]</scope>
    <source>
        <strain evidence="2 3">DH-20</strain>
    </source>
</reference>
<evidence type="ECO:0000313" key="3">
    <source>
        <dbReference type="Proteomes" id="UP001484239"/>
    </source>
</evidence>
<proteinExistence type="predicted"/>
<protein>
    <submittedName>
        <fullName evidence="2">Uncharacterized protein</fullName>
    </submittedName>
</protein>
<dbReference type="Proteomes" id="UP001484239">
    <property type="component" value="Unassembled WGS sequence"/>
</dbReference>
<keyword evidence="3" id="KW-1185">Reference proteome</keyword>
<accession>A0ABU9E998</accession>
<evidence type="ECO:0000256" key="1">
    <source>
        <dbReference type="SAM" id="Phobius"/>
    </source>
</evidence>
<comment type="caution">
    <text evidence="2">The sequence shown here is derived from an EMBL/GenBank/DDBJ whole genome shotgun (WGS) entry which is preliminary data.</text>
</comment>
<name>A0ABU9E998_9BACT</name>
<keyword evidence="1" id="KW-1133">Transmembrane helix</keyword>
<keyword evidence="1" id="KW-0812">Transmembrane</keyword>
<dbReference type="RefSeq" id="WP_405275971.1">
    <property type="nucleotide sequence ID" value="NZ_JBBHLI010000005.1"/>
</dbReference>
<dbReference type="EMBL" id="JBBHLI010000005">
    <property type="protein sequence ID" value="MEK9501317.1"/>
    <property type="molecule type" value="Genomic_DNA"/>
</dbReference>
<feature type="transmembrane region" description="Helical" evidence="1">
    <location>
        <begin position="37"/>
        <end position="58"/>
    </location>
</feature>
<organism evidence="2 3">
    <name type="scientific">Gaopeijia maritima</name>
    <dbReference type="NCBI Taxonomy" id="3119007"/>
    <lineage>
        <taxon>Bacteria</taxon>
        <taxon>Pseudomonadati</taxon>
        <taxon>Gemmatimonadota</taxon>
        <taxon>Longimicrobiia</taxon>
        <taxon>Gaopeijiales</taxon>
        <taxon>Gaopeijiaceae</taxon>
        <taxon>Gaopeijia</taxon>
    </lineage>
</organism>
<evidence type="ECO:0000313" key="2">
    <source>
        <dbReference type="EMBL" id="MEK9501317.1"/>
    </source>
</evidence>
<sequence>MRDSENFAAAAGELIDEVQSTIRDDEPAPARERRSPWVLPGVLAIVFAGVLGWNLWLLQAASPRLSPTEARRADGVMVFVATQAVEGWVAEHGRVPENLDAVGLGFTELRYAPSAGGFSITSSQGEAPVRHDRSERIDDFMVRMGVAPPDAESPEGIR</sequence>
<gene>
    <name evidence="2" type="ORF">WI372_10055</name>
</gene>